<feature type="compositionally biased region" description="Low complexity" evidence="1">
    <location>
        <begin position="87"/>
        <end position="107"/>
    </location>
</feature>
<evidence type="ECO:0000256" key="1">
    <source>
        <dbReference type="SAM" id="MobiDB-lite"/>
    </source>
</evidence>
<sequence length="333" mass="36282">MATPDQPAIHTNALDQSQFGSLGRRRSILKVRFDVTESETSTVEGHQDLPLSAIRLTNPEFPQSRLAVTELEGDKAKRAVVVNGFGQPQTTPTASPRPATPERPTTPVSRDNAPSQRSLRRSPSVRVVDAYGRERVDEEAPAEAVALVPDSHADAVGKTPSSSHPAPLATPRSTSRGTVRIVDAMGKEVDDSLELVDASDRGADRSFEGDVSVLSDDLPLEHADALVRIRQTLRDLAEGLSDADRSEDLELNSSHLEQLDEVSKAARLARNQLAQNLQIETVREHNLRRSRKPSVWINGLLPEATNGGRISRNGTIVCCSVVIQLILVLAMWR</sequence>
<keyword evidence="3" id="KW-1185">Reference proteome</keyword>
<name>A0A0D0EBJ6_9AGAM</name>
<dbReference type="AlphaFoldDB" id="A0A0D0EBJ6"/>
<feature type="compositionally biased region" description="Low complexity" evidence="1">
    <location>
        <begin position="115"/>
        <end position="125"/>
    </location>
</feature>
<gene>
    <name evidence="2" type="ORF">PAXRUDRAFT_31611</name>
</gene>
<reference evidence="3" key="2">
    <citation type="submission" date="2015-01" db="EMBL/GenBank/DDBJ databases">
        <title>Evolutionary Origins and Diversification of the Mycorrhizal Mutualists.</title>
        <authorList>
            <consortium name="DOE Joint Genome Institute"/>
            <consortium name="Mycorrhizal Genomics Consortium"/>
            <person name="Kohler A."/>
            <person name="Kuo A."/>
            <person name="Nagy L.G."/>
            <person name="Floudas D."/>
            <person name="Copeland A."/>
            <person name="Barry K.W."/>
            <person name="Cichocki N."/>
            <person name="Veneault-Fourrey C."/>
            <person name="LaButti K."/>
            <person name="Lindquist E.A."/>
            <person name="Lipzen A."/>
            <person name="Lundell T."/>
            <person name="Morin E."/>
            <person name="Murat C."/>
            <person name="Riley R."/>
            <person name="Ohm R."/>
            <person name="Sun H."/>
            <person name="Tunlid A."/>
            <person name="Henrissat B."/>
            <person name="Grigoriev I.V."/>
            <person name="Hibbett D.S."/>
            <person name="Martin F."/>
        </authorList>
    </citation>
    <scope>NUCLEOTIDE SEQUENCE [LARGE SCALE GENOMIC DNA]</scope>
    <source>
        <strain evidence="3">Ve08.2h10</strain>
    </source>
</reference>
<dbReference type="Proteomes" id="UP000054538">
    <property type="component" value="Unassembled WGS sequence"/>
</dbReference>
<feature type="region of interest" description="Disordered" evidence="1">
    <location>
        <begin position="153"/>
        <end position="175"/>
    </location>
</feature>
<dbReference type="OrthoDB" id="3230534at2759"/>
<reference evidence="2 3" key="1">
    <citation type="submission" date="2014-04" db="EMBL/GenBank/DDBJ databases">
        <authorList>
            <consortium name="DOE Joint Genome Institute"/>
            <person name="Kuo A."/>
            <person name="Kohler A."/>
            <person name="Jargeat P."/>
            <person name="Nagy L.G."/>
            <person name="Floudas D."/>
            <person name="Copeland A."/>
            <person name="Barry K.W."/>
            <person name="Cichocki N."/>
            <person name="Veneault-Fourrey C."/>
            <person name="LaButti K."/>
            <person name="Lindquist E.A."/>
            <person name="Lipzen A."/>
            <person name="Lundell T."/>
            <person name="Morin E."/>
            <person name="Murat C."/>
            <person name="Sun H."/>
            <person name="Tunlid A."/>
            <person name="Henrissat B."/>
            <person name="Grigoriev I.V."/>
            <person name="Hibbett D.S."/>
            <person name="Martin F."/>
            <person name="Nordberg H.P."/>
            <person name="Cantor M.N."/>
            <person name="Hua S.X."/>
        </authorList>
    </citation>
    <scope>NUCLEOTIDE SEQUENCE [LARGE SCALE GENOMIC DNA]</scope>
    <source>
        <strain evidence="2 3">Ve08.2h10</strain>
    </source>
</reference>
<evidence type="ECO:0000313" key="3">
    <source>
        <dbReference type="Proteomes" id="UP000054538"/>
    </source>
</evidence>
<dbReference type="EMBL" id="KN824922">
    <property type="protein sequence ID" value="KIK97735.1"/>
    <property type="molecule type" value="Genomic_DNA"/>
</dbReference>
<accession>A0A0D0EBJ6</accession>
<evidence type="ECO:0000313" key="2">
    <source>
        <dbReference type="EMBL" id="KIK97735.1"/>
    </source>
</evidence>
<feature type="region of interest" description="Disordered" evidence="1">
    <location>
        <begin position="84"/>
        <end position="125"/>
    </location>
</feature>
<organism evidence="2 3">
    <name type="scientific">Paxillus rubicundulus Ve08.2h10</name>
    <dbReference type="NCBI Taxonomy" id="930991"/>
    <lineage>
        <taxon>Eukaryota</taxon>
        <taxon>Fungi</taxon>
        <taxon>Dikarya</taxon>
        <taxon>Basidiomycota</taxon>
        <taxon>Agaricomycotina</taxon>
        <taxon>Agaricomycetes</taxon>
        <taxon>Agaricomycetidae</taxon>
        <taxon>Boletales</taxon>
        <taxon>Paxilineae</taxon>
        <taxon>Paxillaceae</taxon>
        <taxon>Paxillus</taxon>
    </lineage>
</organism>
<dbReference type="InParanoid" id="A0A0D0EBJ6"/>
<dbReference type="HOGENOM" id="CLU_878699_0_0_1"/>
<dbReference type="STRING" id="930991.A0A0D0EBJ6"/>
<protein>
    <submittedName>
        <fullName evidence="2">Unplaced genomic scaffold scaffold_100, whole genome shotgun sequence</fullName>
    </submittedName>
</protein>
<proteinExistence type="predicted"/>